<dbReference type="EMBL" id="MHLN01000027">
    <property type="protein sequence ID" value="OGZ11044.1"/>
    <property type="molecule type" value="Genomic_DNA"/>
</dbReference>
<comment type="caution">
    <text evidence="1">The sequence shown here is derived from an EMBL/GenBank/DDBJ whole genome shotgun (WGS) entry which is preliminary data.</text>
</comment>
<name>A0A1G2DBQ4_9BACT</name>
<evidence type="ECO:0000313" key="2">
    <source>
        <dbReference type="Proteomes" id="UP000178099"/>
    </source>
</evidence>
<proteinExistence type="predicted"/>
<accession>A0A1G2DBQ4</accession>
<organism evidence="1 2">
    <name type="scientific">Candidatus Lloydbacteria bacterium RIFCSPHIGHO2_02_FULL_51_22</name>
    <dbReference type="NCBI Taxonomy" id="1798663"/>
    <lineage>
        <taxon>Bacteria</taxon>
        <taxon>Candidatus Lloydiibacteriota</taxon>
    </lineage>
</organism>
<dbReference type="Proteomes" id="UP000178099">
    <property type="component" value="Unassembled WGS sequence"/>
</dbReference>
<gene>
    <name evidence="1" type="ORF">A3D67_03240</name>
</gene>
<sequence length="67" mass="7421">MVTQSSLSEQQATHVRIETQDEQVILGKPARVYVYEGNKLVTVVTAKVEPRQGADGGYYPSVTLKKQ</sequence>
<evidence type="ECO:0000313" key="1">
    <source>
        <dbReference type="EMBL" id="OGZ11044.1"/>
    </source>
</evidence>
<protein>
    <submittedName>
        <fullName evidence="1">Uncharacterized protein</fullName>
    </submittedName>
</protein>
<reference evidence="1 2" key="1">
    <citation type="journal article" date="2016" name="Nat. Commun.">
        <title>Thousands of microbial genomes shed light on interconnected biogeochemical processes in an aquifer system.</title>
        <authorList>
            <person name="Anantharaman K."/>
            <person name="Brown C.T."/>
            <person name="Hug L.A."/>
            <person name="Sharon I."/>
            <person name="Castelle C.J."/>
            <person name="Probst A.J."/>
            <person name="Thomas B.C."/>
            <person name="Singh A."/>
            <person name="Wilkins M.J."/>
            <person name="Karaoz U."/>
            <person name="Brodie E.L."/>
            <person name="Williams K.H."/>
            <person name="Hubbard S.S."/>
            <person name="Banfield J.F."/>
        </authorList>
    </citation>
    <scope>NUCLEOTIDE SEQUENCE [LARGE SCALE GENOMIC DNA]</scope>
</reference>
<dbReference type="AlphaFoldDB" id="A0A1G2DBQ4"/>